<evidence type="ECO:0000313" key="2">
    <source>
        <dbReference type="Proteomes" id="UP001062846"/>
    </source>
</evidence>
<protein>
    <submittedName>
        <fullName evidence="1">Uncharacterized protein</fullName>
    </submittedName>
</protein>
<sequence length="101" mass="11508">MLHPISSNSLKWVDNVTSVYSIFKSWQNCAQLAQTHGLGGNMEDSMPPPLPRPIDMSYGKIIPALKEKGIRRVISRISNTNPKIKIIVQKKPSFWFEFQKP</sequence>
<proteinExistence type="predicted"/>
<reference evidence="1" key="1">
    <citation type="submission" date="2022-02" db="EMBL/GenBank/DDBJ databases">
        <title>Plant Genome Project.</title>
        <authorList>
            <person name="Zhang R.-G."/>
        </authorList>
    </citation>
    <scope>NUCLEOTIDE SEQUENCE</scope>
    <source>
        <strain evidence="1">AT1</strain>
    </source>
</reference>
<dbReference type="Proteomes" id="UP001062846">
    <property type="component" value="Chromosome 7"/>
</dbReference>
<keyword evidence="2" id="KW-1185">Reference proteome</keyword>
<evidence type="ECO:0000313" key="1">
    <source>
        <dbReference type="EMBL" id="KAI8547307.1"/>
    </source>
</evidence>
<dbReference type="EMBL" id="CM046394">
    <property type="protein sequence ID" value="KAI8547307.1"/>
    <property type="molecule type" value="Genomic_DNA"/>
</dbReference>
<organism evidence="1 2">
    <name type="scientific">Rhododendron molle</name>
    <name type="common">Chinese azalea</name>
    <name type="synonym">Azalea mollis</name>
    <dbReference type="NCBI Taxonomy" id="49168"/>
    <lineage>
        <taxon>Eukaryota</taxon>
        <taxon>Viridiplantae</taxon>
        <taxon>Streptophyta</taxon>
        <taxon>Embryophyta</taxon>
        <taxon>Tracheophyta</taxon>
        <taxon>Spermatophyta</taxon>
        <taxon>Magnoliopsida</taxon>
        <taxon>eudicotyledons</taxon>
        <taxon>Gunneridae</taxon>
        <taxon>Pentapetalae</taxon>
        <taxon>asterids</taxon>
        <taxon>Ericales</taxon>
        <taxon>Ericaceae</taxon>
        <taxon>Ericoideae</taxon>
        <taxon>Rhodoreae</taxon>
        <taxon>Rhododendron</taxon>
    </lineage>
</organism>
<gene>
    <name evidence="1" type="ORF">RHMOL_Rhmol07G0184800</name>
</gene>
<name>A0ACC0N3L1_RHOML</name>
<comment type="caution">
    <text evidence="1">The sequence shown here is derived from an EMBL/GenBank/DDBJ whole genome shotgun (WGS) entry which is preliminary data.</text>
</comment>
<accession>A0ACC0N3L1</accession>